<feature type="region of interest" description="Disordered" evidence="1">
    <location>
        <begin position="1"/>
        <end position="21"/>
    </location>
</feature>
<dbReference type="Proteomes" id="UP000031368">
    <property type="component" value="Plasmid pRgalR602b"/>
</dbReference>
<evidence type="ECO:0000313" key="3">
    <source>
        <dbReference type="Proteomes" id="UP000031368"/>
    </source>
</evidence>
<name>A0A0B4XAC2_9HYPH</name>
<evidence type="ECO:0000313" key="2">
    <source>
        <dbReference type="EMBL" id="AJD43558.1"/>
    </source>
</evidence>
<sequence length="112" mass="12420">MSKQVTSVKRKSRKGQTASAAVEAPGSQAIIGLHGLGRILEAVRRADRQKEFEEMLRPSDLLVHLDVQTARKIQAFVSEKVRAGDDVLPMSNNDNCDPRTDPWCINFLVAPH</sequence>
<dbReference type="AlphaFoldDB" id="A0A0B4XAC2"/>
<reference evidence="2 3" key="1">
    <citation type="submission" date="2013-11" db="EMBL/GenBank/DDBJ databases">
        <title>Complete genome sequence of Rhizobium gallicum bv. gallicum R602.</title>
        <authorList>
            <person name="Bustos P."/>
            <person name="Santamaria R.I."/>
            <person name="Lozano L."/>
            <person name="Acosta J.L."/>
            <person name="Ormeno-Orrillo E."/>
            <person name="Rogel M.A."/>
            <person name="Romero D."/>
            <person name="Cevallos M.A."/>
            <person name="Martinez-Romero E."/>
            <person name="Gonzalez V."/>
        </authorList>
    </citation>
    <scope>NUCLEOTIDE SEQUENCE [LARGE SCALE GENOMIC DNA]</scope>
    <source>
        <strain evidence="2 3">R602</strain>
        <plasmid evidence="2 3">pRgalR602b</plasmid>
    </source>
</reference>
<organism evidence="2 3">
    <name type="scientific">Rhizobium gallicum bv. gallicum R602sp</name>
    <dbReference type="NCBI Taxonomy" id="1041138"/>
    <lineage>
        <taxon>Bacteria</taxon>
        <taxon>Pseudomonadati</taxon>
        <taxon>Pseudomonadota</taxon>
        <taxon>Alphaproteobacteria</taxon>
        <taxon>Hyphomicrobiales</taxon>
        <taxon>Rhizobiaceae</taxon>
        <taxon>Rhizobium/Agrobacterium group</taxon>
        <taxon>Rhizobium</taxon>
    </lineage>
</organism>
<dbReference type="RefSeq" id="WP_040114096.1">
    <property type="nucleotide sequence ID" value="NZ_CP006879.1"/>
</dbReference>
<dbReference type="HOGENOM" id="CLU_2143813_0_0_5"/>
<proteinExistence type="predicted"/>
<accession>A0A0B4XAC2</accession>
<dbReference type="KEGG" id="rga:RGR602_PB00016"/>
<geneLocation type="plasmid" evidence="2 3">
    <name>pRgalR602b</name>
</geneLocation>
<dbReference type="EMBL" id="CP006879">
    <property type="protein sequence ID" value="AJD43558.1"/>
    <property type="molecule type" value="Genomic_DNA"/>
</dbReference>
<gene>
    <name evidence="2" type="ORF">RGR602_PB00016</name>
</gene>
<evidence type="ECO:0000256" key="1">
    <source>
        <dbReference type="SAM" id="MobiDB-lite"/>
    </source>
</evidence>
<keyword evidence="2" id="KW-0614">Plasmid</keyword>
<keyword evidence="3" id="KW-1185">Reference proteome</keyword>
<protein>
    <submittedName>
        <fullName evidence="2">Uncharacterized protein</fullName>
    </submittedName>
</protein>